<keyword evidence="1" id="KW-0732">Signal</keyword>
<dbReference type="RefSeq" id="WP_111374071.1">
    <property type="nucleotide sequence ID" value="NZ_CP029480.1"/>
</dbReference>
<evidence type="ECO:0000313" key="3">
    <source>
        <dbReference type="Proteomes" id="UP000249873"/>
    </source>
</evidence>
<dbReference type="OrthoDB" id="1345900at2"/>
<dbReference type="EMBL" id="CP029480">
    <property type="protein sequence ID" value="AWW00705.1"/>
    <property type="molecule type" value="Genomic_DNA"/>
</dbReference>
<proteinExistence type="predicted"/>
<dbReference type="AlphaFoldDB" id="A0A2Z4GI47"/>
<dbReference type="KEGG" id="als:DJ013_21955"/>
<feature type="chain" id="PRO_5016232522" description="DUF4198 domain-containing protein" evidence="1">
    <location>
        <begin position="22"/>
        <end position="235"/>
    </location>
</feature>
<gene>
    <name evidence="2" type="ORF">DJ013_21955</name>
</gene>
<evidence type="ECO:0000256" key="1">
    <source>
        <dbReference type="SAM" id="SignalP"/>
    </source>
</evidence>
<keyword evidence="3" id="KW-1185">Reference proteome</keyword>
<dbReference type="Proteomes" id="UP000249873">
    <property type="component" value="Chromosome"/>
</dbReference>
<organism evidence="2 3">
    <name type="scientific">Arcticibacterium luteifluviistationis</name>
    <dbReference type="NCBI Taxonomy" id="1784714"/>
    <lineage>
        <taxon>Bacteria</taxon>
        <taxon>Pseudomonadati</taxon>
        <taxon>Bacteroidota</taxon>
        <taxon>Cytophagia</taxon>
        <taxon>Cytophagales</taxon>
        <taxon>Leadbetterellaceae</taxon>
        <taxon>Arcticibacterium</taxon>
    </lineage>
</organism>
<feature type="signal peptide" evidence="1">
    <location>
        <begin position="1"/>
        <end position="21"/>
    </location>
</feature>
<evidence type="ECO:0008006" key="4">
    <source>
        <dbReference type="Google" id="ProtNLM"/>
    </source>
</evidence>
<accession>A0A2Z4GI47</accession>
<dbReference type="Pfam" id="PF10670">
    <property type="entry name" value="DUF4198"/>
    <property type="match status" value="1"/>
</dbReference>
<name>A0A2Z4GI47_9BACT</name>
<reference evidence="2 3" key="1">
    <citation type="submission" date="2018-05" db="EMBL/GenBank/DDBJ databases">
        <title>Complete genome sequence of Arcticibacterium luteifluviistationis SM1504T, a cytophagaceae bacterium isolated from Arctic surface seawater.</title>
        <authorList>
            <person name="Li Y."/>
            <person name="Qin Q.-L."/>
        </authorList>
    </citation>
    <scope>NUCLEOTIDE SEQUENCE [LARGE SCALE GENOMIC DNA]</scope>
    <source>
        <strain evidence="2 3">SM1504</strain>
    </source>
</reference>
<dbReference type="InterPro" id="IPR019613">
    <property type="entry name" value="DUF4198"/>
</dbReference>
<sequence length="235" mass="26859">MKKIGQLVMLLVCPLLTQAHGYWFEIEQPKAAIGEPVQIDLYYGEYASQIREVGDRLDKMKDIKVTVVTPNGEVEEIVMSQTKTKWTGTYIPKSEGYFQVLGLNDTREVQDWHKHKLGITRPIQYLRTGFSVGEDQTASDQLLFLDTFCKVNANNVELYAMKDGKPLNKTKIRVVNPEGWMQDKFSNQIGFASVVPNKKGLYLAEVEWIEEVPGTFKGKAYETIRHKCDMTFVIN</sequence>
<protein>
    <recommendedName>
        <fullName evidence="4">DUF4198 domain-containing protein</fullName>
    </recommendedName>
</protein>
<evidence type="ECO:0000313" key="2">
    <source>
        <dbReference type="EMBL" id="AWW00705.1"/>
    </source>
</evidence>